<evidence type="ECO:0000313" key="2">
    <source>
        <dbReference type="Proteomes" id="UP000729402"/>
    </source>
</evidence>
<dbReference type="Proteomes" id="UP000729402">
    <property type="component" value="Unassembled WGS sequence"/>
</dbReference>
<accession>A0A8J5WWF0</accession>
<proteinExistence type="predicted"/>
<sequence length="85" mass="9486">MRDSSPSASHPRPVFSRVPVFAAGTLLPTRICAITYGSSAWFFSAAYPREPTTQRPQVAGRRVQQAPSDLRPYFSRRLRSGCTEQ</sequence>
<comment type="caution">
    <text evidence="1">The sequence shown here is derived from an EMBL/GenBank/DDBJ whole genome shotgun (WGS) entry which is preliminary data.</text>
</comment>
<organism evidence="1 2">
    <name type="scientific">Zizania palustris</name>
    <name type="common">Northern wild rice</name>
    <dbReference type="NCBI Taxonomy" id="103762"/>
    <lineage>
        <taxon>Eukaryota</taxon>
        <taxon>Viridiplantae</taxon>
        <taxon>Streptophyta</taxon>
        <taxon>Embryophyta</taxon>
        <taxon>Tracheophyta</taxon>
        <taxon>Spermatophyta</taxon>
        <taxon>Magnoliopsida</taxon>
        <taxon>Liliopsida</taxon>
        <taxon>Poales</taxon>
        <taxon>Poaceae</taxon>
        <taxon>BOP clade</taxon>
        <taxon>Oryzoideae</taxon>
        <taxon>Oryzeae</taxon>
        <taxon>Zizaniinae</taxon>
        <taxon>Zizania</taxon>
    </lineage>
</organism>
<keyword evidence="2" id="KW-1185">Reference proteome</keyword>
<name>A0A8J5WWF0_ZIZPA</name>
<gene>
    <name evidence="1" type="ORF">GUJ93_ZPchr0013g37920</name>
</gene>
<reference evidence="1" key="1">
    <citation type="journal article" date="2021" name="bioRxiv">
        <title>Whole Genome Assembly and Annotation of Northern Wild Rice, Zizania palustris L., Supports a Whole Genome Duplication in the Zizania Genus.</title>
        <authorList>
            <person name="Haas M."/>
            <person name="Kono T."/>
            <person name="Macchietto M."/>
            <person name="Millas R."/>
            <person name="McGilp L."/>
            <person name="Shao M."/>
            <person name="Duquette J."/>
            <person name="Hirsch C.N."/>
            <person name="Kimball J."/>
        </authorList>
    </citation>
    <scope>NUCLEOTIDE SEQUENCE</scope>
    <source>
        <tissue evidence="1">Fresh leaf tissue</tissue>
    </source>
</reference>
<protein>
    <submittedName>
        <fullName evidence="1">Uncharacterized protein</fullName>
    </submittedName>
</protein>
<dbReference type="EMBL" id="JAAALK010000079">
    <property type="protein sequence ID" value="KAG8096124.1"/>
    <property type="molecule type" value="Genomic_DNA"/>
</dbReference>
<dbReference type="AlphaFoldDB" id="A0A8J5WWF0"/>
<reference evidence="1" key="2">
    <citation type="submission" date="2021-02" db="EMBL/GenBank/DDBJ databases">
        <authorList>
            <person name="Kimball J.A."/>
            <person name="Haas M.W."/>
            <person name="Macchietto M."/>
            <person name="Kono T."/>
            <person name="Duquette J."/>
            <person name="Shao M."/>
        </authorList>
    </citation>
    <scope>NUCLEOTIDE SEQUENCE</scope>
    <source>
        <tissue evidence="1">Fresh leaf tissue</tissue>
    </source>
</reference>
<evidence type="ECO:0000313" key="1">
    <source>
        <dbReference type="EMBL" id="KAG8096124.1"/>
    </source>
</evidence>